<dbReference type="Proteomes" id="UP000029981">
    <property type="component" value="Chromosome 4"/>
</dbReference>
<evidence type="ECO:0000256" key="2">
    <source>
        <dbReference type="ARBA" id="ARBA00009995"/>
    </source>
</evidence>
<comment type="pathway">
    <text evidence="1">Secondary metabolite biosynthesis; terpenoid biosynthesis.</text>
</comment>
<dbReference type="SUPFAM" id="SSF53756">
    <property type="entry name" value="UDP-Glycosyltransferase/glycogen phosphorylase"/>
    <property type="match status" value="1"/>
</dbReference>
<keyword evidence="4 5" id="KW-0808">Transferase</keyword>
<dbReference type="InterPro" id="IPR002213">
    <property type="entry name" value="UDP_glucos_trans"/>
</dbReference>
<dbReference type="PANTHER" id="PTHR48047:SF107">
    <property type="entry name" value="UDP-GLYCOSYLTRANSFERASE 92A1-LIKE"/>
    <property type="match status" value="1"/>
</dbReference>
<evidence type="ECO:0000256" key="3">
    <source>
        <dbReference type="ARBA" id="ARBA00022676"/>
    </source>
</evidence>
<reference evidence="8 9" key="2">
    <citation type="journal article" date="2009" name="PLoS ONE">
        <title>An integrated genetic and cytogenetic map of the cucumber genome.</title>
        <authorList>
            <person name="Ren Y."/>
            <person name="Zhang Z."/>
            <person name="Liu J."/>
            <person name="Staub J.E."/>
            <person name="Han Y."/>
            <person name="Cheng Z."/>
            <person name="Li X."/>
            <person name="Lu J."/>
            <person name="Miao H."/>
            <person name="Kang H."/>
            <person name="Xie B."/>
            <person name="Gu X."/>
            <person name="Wang X."/>
            <person name="Du Y."/>
            <person name="Jin W."/>
            <person name="Huang S."/>
        </authorList>
    </citation>
    <scope>NUCLEOTIDE SEQUENCE [LARGE SCALE GENOMIC DNA]</scope>
    <source>
        <strain evidence="9">cv. 9930</strain>
    </source>
</reference>
<dbReference type="CDD" id="cd03784">
    <property type="entry name" value="GT1_Gtf-like"/>
    <property type="match status" value="1"/>
</dbReference>
<dbReference type="EMBL" id="CM002925">
    <property type="protein sequence ID" value="KGN53127.1"/>
    <property type="molecule type" value="Genomic_DNA"/>
</dbReference>
<dbReference type="FunFam" id="3.40.50.2000:FF:000103">
    <property type="entry name" value="Glycosyltransferase"/>
    <property type="match status" value="1"/>
</dbReference>
<dbReference type="Pfam" id="PF00201">
    <property type="entry name" value="UDPGT"/>
    <property type="match status" value="1"/>
</dbReference>
<evidence type="ECO:0000313" key="9">
    <source>
        <dbReference type="Proteomes" id="UP000029981"/>
    </source>
</evidence>
<dbReference type="GO" id="GO:0035251">
    <property type="term" value="F:UDP-glucosyltransferase activity"/>
    <property type="evidence" value="ECO:0000318"/>
    <property type="project" value="GO_Central"/>
</dbReference>
<sequence>MGSESNSGDHHILMLPFMAHGHLIPFLELANLIHRRSSVFTITIANTPSNIKYLRSAASSEAKIHFAELHFNSIDHGLPPNTENTENLPLDQIPALFHSSTALQHPVRQLISDIVQKDGKPPVCIISDVFFGWSVAIARSFNIPIFNFTTCGAYGSLAYISLWLNLPHQSTTADEFSIPGFPERCRFQRSQLHRFLRAAKATDSWCTYFQPQLSYALNSDGWLCNTVEEVESFGLGLLRDYIKIPVWAIGPLLPQSSGRGWVKENDSGVDLENCMDWLNSHQRNSVLYISFGSQNTISETQMMELAHGLEESGKAFIWVVRPPLGHDIKAEFKAHQWLPEQFEERMKETNRGILIRNWAPQLEILSHESVGAFLSHCGWNSTVESLSQGVPMITWPMAAEQAYNSKMLMEELGFAVELTIGKESEIKRGKVKEVIEMVMEENGKGEEMRKKAGIAKEKMMNAMKDNEQKGLSLRSLEEFLEIIESKKEKTNGRVTVN</sequence>
<dbReference type="PROSITE" id="PS00375">
    <property type="entry name" value="UDPGT"/>
    <property type="match status" value="1"/>
</dbReference>
<protein>
    <recommendedName>
        <fullName evidence="6">Glycosyltransferase</fullName>
        <ecNumber evidence="6">2.4.1.-</ecNumber>
    </recommendedName>
</protein>
<dbReference type="KEGG" id="csv:101206336"/>
<reference evidence="8 9" key="4">
    <citation type="journal article" date="2011" name="BMC Genomics">
        <title>RNA-Seq improves annotation of protein-coding genes in the cucumber genome.</title>
        <authorList>
            <person name="Li Z."/>
            <person name="Zhang Z."/>
            <person name="Yan P."/>
            <person name="Huang S."/>
            <person name="Fei Z."/>
            <person name="Lin K."/>
        </authorList>
    </citation>
    <scope>NUCLEOTIDE SEQUENCE [LARGE SCALE GENOMIC DNA]</scope>
    <source>
        <strain evidence="9">cv. 9930</strain>
    </source>
</reference>
<dbReference type="InterPro" id="IPR035595">
    <property type="entry name" value="UDP_glycos_trans_CS"/>
</dbReference>
<feature type="domain" description="Glycosyltransferase N-terminal" evidence="7">
    <location>
        <begin position="12"/>
        <end position="254"/>
    </location>
</feature>
<evidence type="ECO:0000256" key="6">
    <source>
        <dbReference type="RuleBase" id="RU362057"/>
    </source>
</evidence>
<dbReference type="OrthoDB" id="5835829at2759"/>
<evidence type="ECO:0000256" key="1">
    <source>
        <dbReference type="ARBA" id="ARBA00004721"/>
    </source>
</evidence>
<reference evidence="8 9" key="1">
    <citation type="journal article" date="2009" name="Nat. Genet.">
        <title>The genome of the cucumber, Cucumis sativus L.</title>
        <authorList>
            <person name="Huang S."/>
            <person name="Li R."/>
            <person name="Zhang Z."/>
            <person name="Li L."/>
            <person name="Gu X."/>
            <person name="Fan W."/>
            <person name="Lucas W.J."/>
            <person name="Wang X."/>
            <person name="Xie B."/>
            <person name="Ni P."/>
            <person name="Ren Y."/>
            <person name="Zhu H."/>
            <person name="Li J."/>
            <person name="Lin K."/>
            <person name="Jin W."/>
            <person name="Fei Z."/>
            <person name="Li G."/>
            <person name="Staub J."/>
            <person name="Kilian A."/>
            <person name="van der Vossen E.A."/>
            <person name="Wu Y."/>
            <person name="Guo J."/>
            <person name="He J."/>
            <person name="Jia Z."/>
            <person name="Ren Y."/>
            <person name="Tian G."/>
            <person name="Lu Y."/>
            <person name="Ruan J."/>
            <person name="Qian W."/>
            <person name="Wang M."/>
            <person name="Huang Q."/>
            <person name="Li B."/>
            <person name="Xuan Z."/>
            <person name="Cao J."/>
            <person name="Asan"/>
            <person name="Wu Z."/>
            <person name="Zhang J."/>
            <person name="Cai Q."/>
            <person name="Bai Y."/>
            <person name="Zhao B."/>
            <person name="Han Y."/>
            <person name="Li Y."/>
            <person name="Li X."/>
            <person name="Wang S."/>
            <person name="Shi Q."/>
            <person name="Liu S."/>
            <person name="Cho W.K."/>
            <person name="Kim J.Y."/>
            <person name="Xu Y."/>
            <person name="Heller-Uszynska K."/>
            <person name="Miao H."/>
            <person name="Cheng Z."/>
            <person name="Zhang S."/>
            <person name="Wu J."/>
            <person name="Yang Y."/>
            <person name="Kang H."/>
            <person name="Li M."/>
            <person name="Liang H."/>
            <person name="Ren X."/>
            <person name="Shi Z."/>
            <person name="Wen M."/>
            <person name="Jian M."/>
            <person name="Yang H."/>
            <person name="Zhang G."/>
            <person name="Yang Z."/>
            <person name="Chen R."/>
            <person name="Liu S."/>
            <person name="Li J."/>
            <person name="Ma L."/>
            <person name="Liu H."/>
            <person name="Zhou Y."/>
            <person name="Zhao J."/>
            <person name="Fang X."/>
            <person name="Li G."/>
            <person name="Fang L."/>
            <person name="Li Y."/>
            <person name="Liu D."/>
            <person name="Zheng H."/>
            <person name="Zhang Y."/>
            <person name="Qin N."/>
            <person name="Li Z."/>
            <person name="Yang G."/>
            <person name="Yang S."/>
            <person name="Bolund L."/>
            <person name="Kristiansen K."/>
            <person name="Zheng H."/>
            <person name="Li S."/>
            <person name="Zhang X."/>
            <person name="Yang H."/>
            <person name="Wang J."/>
            <person name="Sun R."/>
            <person name="Zhang B."/>
            <person name="Jiang S."/>
            <person name="Wang J."/>
            <person name="Du Y."/>
            <person name="Li S."/>
        </authorList>
    </citation>
    <scope>NUCLEOTIDE SEQUENCE [LARGE SCALE GENOMIC DNA]</scope>
    <source>
        <strain evidence="9">cv. 9930</strain>
    </source>
</reference>
<evidence type="ECO:0000259" key="7">
    <source>
        <dbReference type="Pfam" id="PF26168"/>
    </source>
</evidence>
<dbReference type="eggNOG" id="KOG1192">
    <property type="taxonomic scope" value="Eukaryota"/>
</dbReference>
<evidence type="ECO:0000256" key="4">
    <source>
        <dbReference type="ARBA" id="ARBA00022679"/>
    </source>
</evidence>
<reference evidence="8 9" key="3">
    <citation type="journal article" date="2010" name="BMC Genomics">
        <title>Transcriptome sequencing and comparative analysis of cucumber flowers with different sex types.</title>
        <authorList>
            <person name="Guo S."/>
            <person name="Zheng Y."/>
            <person name="Joung J.G."/>
            <person name="Liu S."/>
            <person name="Zhang Z."/>
            <person name="Crasta O.R."/>
            <person name="Sobral B.W."/>
            <person name="Xu Y."/>
            <person name="Huang S."/>
            <person name="Fei Z."/>
        </authorList>
    </citation>
    <scope>NUCLEOTIDE SEQUENCE [LARGE SCALE GENOMIC DNA]</scope>
    <source>
        <strain evidence="9">cv. 9930</strain>
    </source>
</reference>
<name>A0A0A0KXI5_CUCSA</name>
<dbReference type="EC" id="2.4.1.-" evidence="6"/>
<evidence type="ECO:0000256" key="5">
    <source>
        <dbReference type="RuleBase" id="RU003718"/>
    </source>
</evidence>
<gene>
    <name evidence="8" type="ORF">Csa_4G017150</name>
</gene>
<dbReference type="PANTHER" id="PTHR48047">
    <property type="entry name" value="GLYCOSYLTRANSFERASE"/>
    <property type="match status" value="1"/>
</dbReference>
<keyword evidence="3 5" id="KW-0328">Glycosyltransferase</keyword>
<evidence type="ECO:0000313" key="8">
    <source>
        <dbReference type="EMBL" id="KGN53127.1"/>
    </source>
</evidence>
<dbReference type="InterPro" id="IPR058980">
    <property type="entry name" value="Glyco_transf_N"/>
</dbReference>
<organism evidence="8 9">
    <name type="scientific">Cucumis sativus</name>
    <name type="common">Cucumber</name>
    <dbReference type="NCBI Taxonomy" id="3659"/>
    <lineage>
        <taxon>Eukaryota</taxon>
        <taxon>Viridiplantae</taxon>
        <taxon>Streptophyta</taxon>
        <taxon>Embryophyta</taxon>
        <taxon>Tracheophyta</taxon>
        <taxon>Spermatophyta</taxon>
        <taxon>Magnoliopsida</taxon>
        <taxon>eudicotyledons</taxon>
        <taxon>Gunneridae</taxon>
        <taxon>Pentapetalae</taxon>
        <taxon>rosids</taxon>
        <taxon>fabids</taxon>
        <taxon>Cucurbitales</taxon>
        <taxon>Cucurbitaceae</taxon>
        <taxon>Benincaseae</taxon>
        <taxon>Cucumis</taxon>
    </lineage>
</organism>
<accession>A0A0A0KXI5</accession>
<dbReference type="OMA" id="PEECISW"/>
<dbReference type="FunFam" id="3.40.50.2000:FF:000064">
    <property type="entry name" value="Glycosyltransferase"/>
    <property type="match status" value="1"/>
</dbReference>
<proteinExistence type="inferred from homology"/>
<dbReference type="AlphaFoldDB" id="A0A0A0KXI5"/>
<comment type="similarity">
    <text evidence="2 5">Belongs to the UDP-glycosyltransferase family.</text>
</comment>
<dbReference type="Gramene" id="KGN53127">
    <property type="protein sequence ID" value="KGN53127"/>
    <property type="gene ID" value="Csa_4G017150"/>
</dbReference>
<keyword evidence="9" id="KW-1185">Reference proteome</keyword>
<dbReference type="Gene3D" id="3.40.50.2000">
    <property type="entry name" value="Glycogen Phosphorylase B"/>
    <property type="match status" value="2"/>
</dbReference>
<dbReference type="Pfam" id="PF26168">
    <property type="entry name" value="Glyco_transf_N"/>
    <property type="match status" value="1"/>
</dbReference>